<evidence type="ECO:0000313" key="4">
    <source>
        <dbReference type="Proteomes" id="UP001252613"/>
    </source>
</evidence>
<feature type="compositionally biased region" description="Polar residues" evidence="1">
    <location>
        <begin position="1"/>
        <end position="14"/>
    </location>
</feature>
<comment type="caution">
    <text evidence="3">The sequence shown here is derived from an EMBL/GenBank/DDBJ whole genome shotgun (WGS) entry which is preliminary data.</text>
</comment>
<dbReference type="Pfam" id="PF01464">
    <property type="entry name" value="SLT"/>
    <property type="match status" value="1"/>
</dbReference>
<feature type="region of interest" description="Disordered" evidence="1">
    <location>
        <begin position="47"/>
        <end position="69"/>
    </location>
</feature>
<feature type="compositionally biased region" description="Low complexity" evidence="1">
    <location>
        <begin position="120"/>
        <end position="136"/>
    </location>
</feature>
<dbReference type="AlphaFoldDB" id="A0AAW8MDC3"/>
<evidence type="ECO:0000259" key="2">
    <source>
        <dbReference type="Pfam" id="PF01464"/>
    </source>
</evidence>
<feature type="domain" description="Transglycosylase SLT" evidence="2">
    <location>
        <begin position="166"/>
        <end position="270"/>
    </location>
</feature>
<proteinExistence type="predicted"/>
<protein>
    <recommendedName>
        <fullName evidence="2">Transglycosylase SLT domain-containing protein</fullName>
    </recommendedName>
</protein>
<dbReference type="Gene3D" id="1.10.530.10">
    <property type="match status" value="1"/>
</dbReference>
<dbReference type="Proteomes" id="UP001252613">
    <property type="component" value="Unassembled WGS sequence"/>
</dbReference>
<accession>A0AAW8MDC3</accession>
<evidence type="ECO:0000313" key="3">
    <source>
        <dbReference type="EMBL" id="MDR6959509.1"/>
    </source>
</evidence>
<feature type="region of interest" description="Disordered" evidence="1">
    <location>
        <begin position="98"/>
        <end position="136"/>
    </location>
</feature>
<reference evidence="3" key="1">
    <citation type="submission" date="2023-07" db="EMBL/GenBank/DDBJ databases">
        <title>Sorghum-associated microbial communities from plants grown in Nebraska, USA.</title>
        <authorList>
            <person name="Schachtman D."/>
        </authorList>
    </citation>
    <scope>NUCLEOTIDE SEQUENCE</scope>
    <source>
        <strain evidence="3">3432</strain>
    </source>
</reference>
<feature type="region of interest" description="Disordered" evidence="1">
    <location>
        <begin position="1"/>
        <end position="35"/>
    </location>
</feature>
<name>A0AAW8MDC3_9PSED</name>
<dbReference type="SUPFAM" id="SSF53955">
    <property type="entry name" value="Lysozyme-like"/>
    <property type="match status" value="1"/>
</dbReference>
<organism evidence="3 4">
    <name type="scientific">Pseudomonas brassicacearum</name>
    <dbReference type="NCBI Taxonomy" id="930166"/>
    <lineage>
        <taxon>Bacteria</taxon>
        <taxon>Pseudomonadati</taxon>
        <taxon>Pseudomonadota</taxon>
        <taxon>Gammaproteobacteria</taxon>
        <taxon>Pseudomonadales</taxon>
        <taxon>Pseudomonadaceae</taxon>
        <taxon>Pseudomonas</taxon>
    </lineage>
</organism>
<evidence type="ECO:0000256" key="1">
    <source>
        <dbReference type="SAM" id="MobiDB-lite"/>
    </source>
</evidence>
<dbReference type="CDD" id="cd00254">
    <property type="entry name" value="LT-like"/>
    <property type="match status" value="1"/>
</dbReference>
<dbReference type="EMBL" id="JAVDVC010000006">
    <property type="protein sequence ID" value="MDR6959509.1"/>
    <property type="molecule type" value="Genomic_DNA"/>
</dbReference>
<dbReference type="RefSeq" id="WP_310362826.1">
    <property type="nucleotide sequence ID" value="NZ_JAVDVC010000006.1"/>
</dbReference>
<sequence length="303" mass="31104">MSLSISPIRSSTPDTLLAPENHNERFGRQAGSNPAVAGDMFAARPERPINFGPPPEVPDGPVSAQKSNGEPTDLMMQLMEVIMKAIMQWLHSLMNQQEGGGGGGIAQPGPQPHNTLMAQPGSSAAPGGGVNNAQAGGVAGSSALSGQGGLHLPAQLEPYRQDIVDASNATGVPGNVIAAQIWAESRGNLNSSSTNVNGKTDAGLMQVNADTFAQLKRDNPALLGNADVNNPRDNIMAGALYLRDQTNAFGGDIGAGLRAYNSGPDKVNRNDLADTGGVGDPGYPANVLQFAEIIGSGRGQLPG</sequence>
<dbReference type="InterPro" id="IPR023346">
    <property type="entry name" value="Lysozyme-like_dom_sf"/>
</dbReference>
<dbReference type="InterPro" id="IPR008258">
    <property type="entry name" value="Transglycosylase_SLT_dom_1"/>
</dbReference>
<gene>
    <name evidence="3" type="ORF">J2W43_003506</name>
</gene>